<evidence type="ECO:0000313" key="2">
    <source>
        <dbReference type="Proteomes" id="UP000295252"/>
    </source>
</evidence>
<organism evidence="1 2">
    <name type="scientific">Coffea canephora</name>
    <name type="common">Robusta coffee</name>
    <dbReference type="NCBI Taxonomy" id="49390"/>
    <lineage>
        <taxon>Eukaryota</taxon>
        <taxon>Viridiplantae</taxon>
        <taxon>Streptophyta</taxon>
        <taxon>Embryophyta</taxon>
        <taxon>Tracheophyta</taxon>
        <taxon>Spermatophyta</taxon>
        <taxon>Magnoliopsida</taxon>
        <taxon>eudicotyledons</taxon>
        <taxon>Gunneridae</taxon>
        <taxon>Pentapetalae</taxon>
        <taxon>asterids</taxon>
        <taxon>lamiids</taxon>
        <taxon>Gentianales</taxon>
        <taxon>Rubiaceae</taxon>
        <taxon>Ixoroideae</taxon>
        <taxon>Gardenieae complex</taxon>
        <taxon>Bertiereae - Coffeeae clade</taxon>
        <taxon>Coffeeae</taxon>
        <taxon>Coffea</taxon>
    </lineage>
</organism>
<reference evidence="2" key="1">
    <citation type="journal article" date="2014" name="Science">
        <title>The coffee genome provides insight into the convergent evolution of caffeine biosynthesis.</title>
        <authorList>
            <person name="Denoeud F."/>
            <person name="Carretero-Paulet L."/>
            <person name="Dereeper A."/>
            <person name="Droc G."/>
            <person name="Guyot R."/>
            <person name="Pietrella M."/>
            <person name="Zheng C."/>
            <person name="Alberti A."/>
            <person name="Anthony F."/>
            <person name="Aprea G."/>
            <person name="Aury J.M."/>
            <person name="Bento P."/>
            <person name="Bernard M."/>
            <person name="Bocs S."/>
            <person name="Campa C."/>
            <person name="Cenci A."/>
            <person name="Combes M.C."/>
            <person name="Crouzillat D."/>
            <person name="Da Silva C."/>
            <person name="Daddiego L."/>
            <person name="De Bellis F."/>
            <person name="Dussert S."/>
            <person name="Garsmeur O."/>
            <person name="Gayraud T."/>
            <person name="Guignon V."/>
            <person name="Jahn K."/>
            <person name="Jamilloux V."/>
            <person name="Joet T."/>
            <person name="Labadie K."/>
            <person name="Lan T."/>
            <person name="Leclercq J."/>
            <person name="Lepelley M."/>
            <person name="Leroy T."/>
            <person name="Li L.T."/>
            <person name="Librado P."/>
            <person name="Lopez L."/>
            <person name="Munoz A."/>
            <person name="Noel B."/>
            <person name="Pallavicini A."/>
            <person name="Perrotta G."/>
            <person name="Poncet V."/>
            <person name="Pot D."/>
            <person name="Priyono X."/>
            <person name="Rigoreau M."/>
            <person name="Rouard M."/>
            <person name="Rozas J."/>
            <person name="Tranchant-Dubreuil C."/>
            <person name="VanBuren R."/>
            <person name="Zhang Q."/>
            <person name="Andrade A.C."/>
            <person name="Argout X."/>
            <person name="Bertrand B."/>
            <person name="de Kochko A."/>
            <person name="Graziosi G."/>
            <person name="Henry R.J."/>
            <person name="Jayarama X."/>
            <person name="Ming R."/>
            <person name="Nagai C."/>
            <person name="Rounsley S."/>
            <person name="Sankoff D."/>
            <person name="Giuliano G."/>
            <person name="Albert V.A."/>
            <person name="Wincker P."/>
            <person name="Lashermes P."/>
        </authorList>
    </citation>
    <scope>NUCLEOTIDE SEQUENCE [LARGE SCALE GENOMIC DNA]</scope>
    <source>
        <strain evidence="2">cv. DH200-94</strain>
    </source>
</reference>
<accession>A0A068UFW9</accession>
<keyword evidence="2" id="KW-1185">Reference proteome</keyword>
<dbReference type="PANTHER" id="PTHR35097">
    <property type="entry name" value="GDSL ESTERASE/LIPASE"/>
    <property type="match status" value="1"/>
</dbReference>
<evidence type="ECO:0008006" key="3">
    <source>
        <dbReference type="Google" id="ProtNLM"/>
    </source>
</evidence>
<gene>
    <name evidence="1" type="ORF">GSCOC_T00024607001</name>
</gene>
<dbReference type="Proteomes" id="UP000295252">
    <property type="component" value="Chromosome II"/>
</dbReference>
<proteinExistence type="predicted"/>
<dbReference type="PANTHER" id="PTHR35097:SF1">
    <property type="entry name" value="GDSL ESTERASE_LIPASE"/>
    <property type="match status" value="1"/>
</dbReference>
<dbReference type="FunCoup" id="A0A068UFW9">
    <property type="interactions" value="901"/>
</dbReference>
<evidence type="ECO:0000313" key="1">
    <source>
        <dbReference type="EMBL" id="CDP07366.1"/>
    </source>
</evidence>
<protein>
    <recommendedName>
        <fullName evidence="3">Bacterial surface antigen (D15) domain-containing protein</fullName>
    </recommendedName>
</protein>
<dbReference type="PhylomeDB" id="A0A068UFW9"/>
<name>A0A068UFW9_COFCA</name>
<dbReference type="Gramene" id="CDP07366">
    <property type="protein sequence ID" value="CDP07366"/>
    <property type="gene ID" value="GSCOC_T00024607001"/>
</dbReference>
<sequence>MEPVASVVDKLKDFAKSSQELLARGILRWPQNFNRRNPIEILKRLQREAFSDIMKLRDRQDKVERMLTFYKTSKATPFQEASTRVRGDIDVVGAMFMVDNFDDQQHQTVQNAGIRTGVDLRLVFETAIREKDMLVAEFVAGRKDQGNTLERPLSLGKLLYSANVSDWFSAVAIPMGATCSDVAVDMSSFHKDKGFSEYSAYGPPFLNQKNGSALGIMVKKSNVVASLAQFVSGLGLPTNCSEITNCFGTFGQVVYQLSQTTKLSLLGVHKVPKLSNQRLRLGAMTTPFSIFRQRKLSETSIEENGLQIDTYGEGERLDGSVALMLESELDESTRIGGWIEMKQSNTRHLQWAVSMSDTPEDDLGWGLSMGGLVQGSRSWDHFQVEAFLNFSFGKRFRFQPAVVYLADRTSHFPAFLLRSSWSL</sequence>
<dbReference type="STRING" id="49390.A0A068UFW9"/>
<dbReference type="OMA" id="TKIGGWI"/>
<dbReference type="AlphaFoldDB" id="A0A068UFW9"/>
<dbReference type="InParanoid" id="A0A068UFW9"/>
<dbReference type="EMBL" id="HG739110">
    <property type="protein sequence ID" value="CDP07366.1"/>
    <property type="molecule type" value="Genomic_DNA"/>
</dbReference>
<dbReference type="OrthoDB" id="2017825at2759"/>